<feature type="transmembrane region" description="Helical" evidence="1">
    <location>
        <begin position="90"/>
        <end position="106"/>
    </location>
</feature>
<reference evidence="3" key="1">
    <citation type="journal article" date="2019" name="Int. J. Syst. Evol. Microbiol.">
        <title>The Global Catalogue of Microorganisms (GCM) 10K type strain sequencing project: providing services to taxonomists for standard genome sequencing and annotation.</title>
        <authorList>
            <consortium name="The Broad Institute Genomics Platform"/>
            <consortium name="The Broad Institute Genome Sequencing Center for Infectious Disease"/>
            <person name="Wu L."/>
            <person name="Ma J."/>
        </authorList>
    </citation>
    <scope>NUCLEOTIDE SEQUENCE [LARGE SCALE GENOMIC DNA]</scope>
    <source>
        <strain evidence="3">CCM 8904</strain>
    </source>
</reference>
<dbReference type="RefSeq" id="WP_125553332.1">
    <property type="nucleotide sequence ID" value="NZ_JBHSSL010000105.1"/>
</dbReference>
<comment type="caution">
    <text evidence="2">The sequence shown here is derived from an EMBL/GenBank/DDBJ whole genome shotgun (WGS) entry which is preliminary data.</text>
</comment>
<keyword evidence="1" id="KW-1133">Transmembrane helix</keyword>
<sequence length="115" mass="13236">MQKIKQLLKRPLVQVILFSLIVTWLFPLAFHWLAVAKVIRIAALFIIVNMVAAIAVGIYLANRHLAIWWVLIFPVVFAGIIYLMYGRYGYWFAGTYLILSYLAYSMRKSVLAVAK</sequence>
<dbReference type="EMBL" id="JBHSSL010000105">
    <property type="protein sequence ID" value="MFC6171325.1"/>
    <property type="molecule type" value="Genomic_DNA"/>
</dbReference>
<name>A0ABW1RER7_9LACO</name>
<keyword evidence="3" id="KW-1185">Reference proteome</keyword>
<evidence type="ECO:0000256" key="1">
    <source>
        <dbReference type="SAM" id="Phobius"/>
    </source>
</evidence>
<evidence type="ECO:0000313" key="3">
    <source>
        <dbReference type="Proteomes" id="UP001596289"/>
    </source>
</evidence>
<organism evidence="2 3">
    <name type="scientific">Loigolactobacillus jiayinensis</name>
    <dbReference type="NCBI Taxonomy" id="2486016"/>
    <lineage>
        <taxon>Bacteria</taxon>
        <taxon>Bacillati</taxon>
        <taxon>Bacillota</taxon>
        <taxon>Bacilli</taxon>
        <taxon>Lactobacillales</taxon>
        <taxon>Lactobacillaceae</taxon>
        <taxon>Loigolactobacillus</taxon>
    </lineage>
</organism>
<dbReference type="Proteomes" id="UP001596289">
    <property type="component" value="Unassembled WGS sequence"/>
</dbReference>
<keyword evidence="1" id="KW-0812">Transmembrane</keyword>
<proteinExistence type="predicted"/>
<protein>
    <recommendedName>
        <fullName evidence="4">Integral membrane protein</fullName>
    </recommendedName>
</protein>
<evidence type="ECO:0000313" key="2">
    <source>
        <dbReference type="EMBL" id="MFC6171325.1"/>
    </source>
</evidence>
<feature type="transmembrane region" description="Helical" evidence="1">
    <location>
        <begin position="39"/>
        <end position="60"/>
    </location>
</feature>
<accession>A0ABW1RER7</accession>
<feature type="transmembrane region" description="Helical" evidence="1">
    <location>
        <begin position="67"/>
        <end position="84"/>
    </location>
</feature>
<feature type="transmembrane region" description="Helical" evidence="1">
    <location>
        <begin position="12"/>
        <end position="33"/>
    </location>
</feature>
<keyword evidence="1" id="KW-0472">Membrane</keyword>
<evidence type="ECO:0008006" key="4">
    <source>
        <dbReference type="Google" id="ProtNLM"/>
    </source>
</evidence>
<gene>
    <name evidence="2" type="ORF">ACFQGP_12270</name>
</gene>